<sequence length="163" mass="17855">MAEATGQNLSEEGPMIRHFDHVTIIVRDLAAARHFFGLLGFVEDKAVLISGPQFADYMGVEGLEADHVTLVLGGATPRLEVQLLHYRHPDPLPEPAMDNLARVGFNHICFAVDDLEATLARLQAGGVKLRNAVMEFHHRKLVFLRGPEGITVELAEWKGGAAP</sequence>
<dbReference type="Gene3D" id="3.10.180.10">
    <property type="entry name" value="2,3-Dihydroxybiphenyl 1,2-Dioxygenase, domain 1"/>
    <property type="match status" value="1"/>
</dbReference>
<feature type="domain" description="VOC" evidence="2">
    <location>
        <begin position="18"/>
        <end position="157"/>
    </location>
</feature>
<dbReference type="InterPro" id="IPR029068">
    <property type="entry name" value="Glyas_Bleomycin-R_OHBP_Dase"/>
</dbReference>
<reference evidence="4" key="1">
    <citation type="journal article" date="2013" name="Proc. Natl. Acad. Sci. U.S.A.">
        <title>Improving the coverage of the cyanobacterial phylum using diversity-driven genome sequencing.</title>
        <authorList>
            <person name="Shih P.M."/>
            <person name="Wu D."/>
            <person name="Latifi A."/>
            <person name="Axen S.D."/>
            <person name="Fewer D.P."/>
            <person name="Talla E."/>
            <person name="Calteau A."/>
            <person name="Cai F."/>
            <person name="Tandeau de Marsac N."/>
            <person name="Rippka R."/>
            <person name="Herdman M."/>
            <person name="Sivonen K."/>
            <person name="Coursin T."/>
            <person name="Laurent T."/>
            <person name="Goodwin L."/>
            <person name="Nolan M."/>
            <person name="Davenport K.W."/>
            <person name="Han C.S."/>
            <person name="Rubin E.M."/>
            <person name="Eisen J.A."/>
            <person name="Woyke T."/>
            <person name="Gugger M."/>
            <person name="Kerfeld C.A."/>
        </authorList>
    </citation>
    <scope>NUCLEOTIDE SEQUENCE [LARGE SCALE GENOMIC DNA]</scope>
    <source>
        <strain evidence="4">ATCC 27147 / PCC 6307</strain>
    </source>
</reference>
<dbReference type="EMBL" id="CP003495">
    <property type="protein sequence ID" value="AFY29677.1"/>
    <property type="molecule type" value="Genomic_DNA"/>
</dbReference>
<dbReference type="InterPro" id="IPR051785">
    <property type="entry name" value="MMCE/EMCE_epimerase"/>
</dbReference>
<keyword evidence="1" id="KW-0479">Metal-binding</keyword>
<dbReference type="eggNOG" id="COG0346">
    <property type="taxonomic scope" value="Bacteria"/>
</dbReference>
<accession>K9P8D4</accession>
<dbReference type="PANTHER" id="PTHR43048:SF5">
    <property type="entry name" value="BLR5325 PROTEIN"/>
    <property type="match status" value="1"/>
</dbReference>
<dbReference type="InterPro" id="IPR037523">
    <property type="entry name" value="VOC_core"/>
</dbReference>
<dbReference type="KEGG" id="cgc:Cyagr_2573"/>
<proteinExistence type="predicted"/>
<dbReference type="PATRIC" id="fig|292564.3.peg.2445"/>
<dbReference type="STRING" id="292564.Cyagr_2573"/>
<dbReference type="RefSeq" id="WP_015110115.1">
    <property type="nucleotide sequence ID" value="NC_019675.1"/>
</dbReference>
<evidence type="ECO:0000313" key="3">
    <source>
        <dbReference type="EMBL" id="AFY29677.1"/>
    </source>
</evidence>
<name>K9P8D4_CYAGP</name>
<dbReference type="GO" id="GO:0046491">
    <property type="term" value="P:L-methylmalonyl-CoA metabolic process"/>
    <property type="evidence" value="ECO:0007669"/>
    <property type="project" value="TreeGrafter"/>
</dbReference>
<dbReference type="Proteomes" id="UP000010388">
    <property type="component" value="Chromosome"/>
</dbReference>
<evidence type="ECO:0000313" key="4">
    <source>
        <dbReference type="Proteomes" id="UP000010388"/>
    </source>
</evidence>
<dbReference type="GO" id="GO:0016829">
    <property type="term" value="F:lyase activity"/>
    <property type="evidence" value="ECO:0007669"/>
    <property type="project" value="UniProtKB-KW"/>
</dbReference>
<evidence type="ECO:0000259" key="2">
    <source>
        <dbReference type="PROSITE" id="PS51819"/>
    </source>
</evidence>
<dbReference type="GO" id="GO:0046872">
    <property type="term" value="F:metal ion binding"/>
    <property type="evidence" value="ECO:0007669"/>
    <property type="project" value="UniProtKB-KW"/>
</dbReference>
<dbReference type="HOGENOM" id="CLU_046006_2_1_3"/>
<evidence type="ECO:0000256" key="1">
    <source>
        <dbReference type="ARBA" id="ARBA00022723"/>
    </source>
</evidence>
<dbReference type="GO" id="GO:0004493">
    <property type="term" value="F:methylmalonyl-CoA epimerase activity"/>
    <property type="evidence" value="ECO:0007669"/>
    <property type="project" value="TreeGrafter"/>
</dbReference>
<organism evidence="3 4">
    <name type="scientific">Cyanobium gracile (strain ATCC 27147 / PCC 6307)</name>
    <dbReference type="NCBI Taxonomy" id="292564"/>
    <lineage>
        <taxon>Bacteria</taxon>
        <taxon>Bacillati</taxon>
        <taxon>Cyanobacteriota</taxon>
        <taxon>Cyanophyceae</taxon>
        <taxon>Synechococcales</taxon>
        <taxon>Prochlorococcaceae</taxon>
        <taxon>Cyanobium</taxon>
    </lineage>
</organism>
<dbReference type="PROSITE" id="PS51819">
    <property type="entry name" value="VOC"/>
    <property type="match status" value="1"/>
</dbReference>
<protein>
    <submittedName>
        <fullName evidence="3">Lactoylglutathione lyase-like lyase</fullName>
    </submittedName>
</protein>
<dbReference type="SUPFAM" id="SSF54593">
    <property type="entry name" value="Glyoxalase/Bleomycin resistance protein/Dihydroxybiphenyl dioxygenase"/>
    <property type="match status" value="1"/>
</dbReference>
<dbReference type="Pfam" id="PF13669">
    <property type="entry name" value="Glyoxalase_4"/>
    <property type="match status" value="1"/>
</dbReference>
<gene>
    <name evidence="3" type="ordered locus">Cyagr_2573</name>
</gene>
<keyword evidence="3" id="KW-0456">Lyase</keyword>
<dbReference type="AlphaFoldDB" id="K9P8D4"/>
<dbReference type="PANTHER" id="PTHR43048">
    <property type="entry name" value="METHYLMALONYL-COA EPIMERASE"/>
    <property type="match status" value="1"/>
</dbReference>